<dbReference type="Proteomes" id="UP000031561">
    <property type="component" value="Unassembled WGS sequence"/>
</dbReference>
<proteinExistence type="predicted"/>
<name>A0ABD4SY66_9CYAN</name>
<reference evidence="2 3" key="1">
    <citation type="journal article" date="2015" name="Genome Announc.">
        <title>Draft Genome Sequence of Filamentous Marine Cyanobacterium Lyngbya confervoides Strain BDU141951.</title>
        <authorList>
            <person name="Chandrababunaidu M.M."/>
            <person name="Sen D."/>
            <person name="Tripathy S."/>
        </authorList>
    </citation>
    <scope>NUCLEOTIDE SEQUENCE [LARGE SCALE GENOMIC DNA]</scope>
    <source>
        <strain evidence="2 3">BDU141951</strain>
    </source>
</reference>
<dbReference type="Pfam" id="PF13449">
    <property type="entry name" value="Phytase-like"/>
    <property type="match status" value="1"/>
</dbReference>
<comment type="caution">
    <text evidence="2">The sequence shown here is derived from an EMBL/GenBank/DDBJ whole genome shotgun (WGS) entry which is preliminary data.</text>
</comment>
<dbReference type="RefSeq" id="WP_166278942.1">
    <property type="nucleotide sequence ID" value="NZ_JTHE03000005.1"/>
</dbReference>
<evidence type="ECO:0000313" key="3">
    <source>
        <dbReference type="Proteomes" id="UP000031561"/>
    </source>
</evidence>
<dbReference type="PANTHER" id="PTHR37957:SF1">
    <property type="entry name" value="PHYTASE-LIKE DOMAIN-CONTAINING PROTEIN"/>
    <property type="match status" value="1"/>
</dbReference>
<evidence type="ECO:0000313" key="2">
    <source>
        <dbReference type="EMBL" id="MCM1981426.1"/>
    </source>
</evidence>
<accession>A0ABD4SY66</accession>
<dbReference type="PANTHER" id="PTHR37957">
    <property type="entry name" value="BLR7070 PROTEIN"/>
    <property type="match status" value="1"/>
</dbReference>
<dbReference type="AlphaFoldDB" id="A0ABD4SY66"/>
<organism evidence="2 3">
    <name type="scientific">Lyngbya confervoides BDU141951</name>
    <dbReference type="NCBI Taxonomy" id="1574623"/>
    <lineage>
        <taxon>Bacteria</taxon>
        <taxon>Bacillati</taxon>
        <taxon>Cyanobacteriota</taxon>
        <taxon>Cyanophyceae</taxon>
        <taxon>Oscillatoriophycideae</taxon>
        <taxon>Oscillatoriales</taxon>
        <taxon>Microcoleaceae</taxon>
        <taxon>Lyngbya</taxon>
    </lineage>
</organism>
<evidence type="ECO:0000259" key="1">
    <source>
        <dbReference type="Pfam" id="PF13449"/>
    </source>
</evidence>
<sequence length="380" mass="41509">MNRLALKTLIPVLTLICLWGCTFPEISAEARTFLNLSIEYLDRYELLQTTVEDTTLGGISAIAYDRQTQTYLALADAKENPRIYRLAIPLESTQPPQFGPIAVQKVIRLQAPQTQDGRSITLDPEGLALGSNQWVYVASEGSGSDHPALFAAFDANSGNLKTTLPTPQRFQAIEQDQQAVSGIYPNLGFESLTLTPEGDRLFSATEAPLVQDAPPDPSQPSLGVRLLHYWIGVGDPYVVAEHLYPLELPPLGSLFNGLSELLAIDSGGHFLSLERAVNPVNHSFSAQLFQSAVAMASDIRTLEALPEKLGNLIPIQKRLLFNFSTLDFPLGNLEGMTFGPLLADGSRSLILVSDNGFDPKLPSEFLLFRVRQLPAMTAHP</sequence>
<gene>
    <name evidence="2" type="ORF">QQ91_0001085</name>
</gene>
<dbReference type="EMBL" id="JTHE03000005">
    <property type="protein sequence ID" value="MCM1981426.1"/>
    <property type="molecule type" value="Genomic_DNA"/>
</dbReference>
<protein>
    <submittedName>
        <fullName evidence="2">Esterase-like activity of phytase family protein</fullName>
    </submittedName>
</protein>
<feature type="domain" description="Phytase-like" evidence="1">
    <location>
        <begin position="54"/>
        <end position="357"/>
    </location>
</feature>
<keyword evidence="3" id="KW-1185">Reference proteome</keyword>
<dbReference type="SUPFAM" id="SSF101898">
    <property type="entry name" value="NHL repeat"/>
    <property type="match status" value="1"/>
</dbReference>
<dbReference type="InterPro" id="IPR027372">
    <property type="entry name" value="Phytase-like_dom"/>
</dbReference>